<dbReference type="EMBL" id="JANAWD010000533">
    <property type="protein sequence ID" value="KAJ3478169.1"/>
    <property type="molecule type" value="Genomic_DNA"/>
</dbReference>
<evidence type="ECO:0000259" key="3">
    <source>
        <dbReference type="SMART" id="SM00906"/>
    </source>
</evidence>
<feature type="region of interest" description="Disordered" evidence="2">
    <location>
        <begin position="653"/>
        <end position="853"/>
    </location>
</feature>
<protein>
    <recommendedName>
        <fullName evidence="3">Xylanolytic transcriptional activator regulatory domain-containing protein</fullName>
    </recommendedName>
</protein>
<dbReference type="PANTHER" id="PTHR46910">
    <property type="entry name" value="TRANSCRIPTION FACTOR PDR1"/>
    <property type="match status" value="1"/>
</dbReference>
<dbReference type="PANTHER" id="PTHR46910:SF1">
    <property type="entry name" value="MISCELLANEOUS ZN(II)2CYS6 TRANSCRIPTION FACTOR (EUROFUNG)-RELATED"/>
    <property type="match status" value="1"/>
</dbReference>
<feature type="region of interest" description="Disordered" evidence="2">
    <location>
        <begin position="1"/>
        <end position="21"/>
    </location>
</feature>
<feature type="compositionally biased region" description="Low complexity" evidence="2">
    <location>
        <begin position="757"/>
        <end position="768"/>
    </location>
</feature>
<dbReference type="CDD" id="cd12148">
    <property type="entry name" value="fungal_TF_MHR"/>
    <property type="match status" value="1"/>
</dbReference>
<feature type="compositionally biased region" description="Low complexity" evidence="2">
    <location>
        <begin position="100"/>
        <end position="112"/>
    </location>
</feature>
<name>A0AAD5UWS5_9APHY</name>
<feature type="compositionally biased region" description="Polar residues" evidence="2">
    <location>
        <begin position="705"/>
        <end position="722"/>
    </location>
</feature>
<dbReference type="Pfam" id="PF04082">
    <property type="entry name" value="Fungal_trans"/>
    <property type="match status" value="1"/>
</dbReference>
<proteinExistence type="predicted"/>
<feature type="domain" description="Xylanolytic transcriptional activator regulatory" evidence="3">
    <location>
        <begin position="351"/>
        <end position="424"/>
    </location>
</feature>
<comment type="caution">
    <text evidence="4">The sequence shown here is derived from an EMBL/GenBank/DDBJ whole genome shotgun (WGS) entry which is preliminary data.</text>
</comment>
<reference evidence="4" key="1">
    <citation type="submission" date="2022-07" db="EMBL/GenBank/DDBJ databases">
        <title>Genome Sequence of Physisporinus lineatus.</title>
        <authorList>
            <person name="Buettner E."/>
        </authorList>
    </citation>
    <scope>NUCLEOTIDE SEQUENCE</scope>
    <source>
        <strain evidence="4">VT162</strain>
    </source>
</reference>
<evidence type="ECO:0000313" key="4">
    <source>
        <dbReference type="EMBL" id="KAJ3478169.1"/>
    </source>
</evidence>
<feature type="compositionally biased region" description="Polar residues" evidence="2">
    <location>
        <begin position="741"/>
        <end position="756"/>
    </location>
</feature>
<evidence type="ECO:0000256" key="1">
    <source>
        <dbReference type="ARBA" id="ARBA00023242"/>
    </source>
</evidence>
<feature type="compositionally biased region" description="Polar residues" evidence="2">
    <location>
        <begin position="792"/>
        <end position="802"/>
    </location>
</feature>
<dbReference type="GO" id="GO:0006351">
    <property type="term" value="P:DNA-templated transcription"/>
    <property type="evidence" value="ECO:0007669"/>
    <property type="project" value="InterPro"/>
</dbReference>
<sequence length="949" mass="104846">MSHSSKKKRAEDQPLPPDLGLKPVQLQRRRVWRACESCSYVQELEARLLHMENLFQQVAPILEKVGQGIDVSSLPSSSTASTSSNSNILQEVLAKSKDQAVSNNANNGAADSSMEEELDRPIKVEDDMSEQFGQLALDEHGHMRWIGSSSTMSLIQSFRALTASPLRRVSPMDDEPGPNVNRLYFPASVFFGKLRALPGPEEVEYPERDLADKLVDAYFSKVHYLMPVIDKPSFLRQYKYVMDHTNDVHVARTQTAFIALVCAVFACAAKLIDDPRLSVEGLDDAGMGMIYYERYGHSNQIFGGFRRLITSTVCRALILHYISHASVQVEHVQCFVLLSSFLCSVNCLPQAWLLVGQAVRIGQDIGLHRSPRRLVISPIEKETRRKVWWGVYTLDRMLALALGRPLGVADTDCDVELPVEVDDENLQQYFAGANMSPGTPSLMKGFIELCNLYQIGGKVLRQVYALDKCKDHLEPEKRAELNRSVETLDRALTIWCDDLPIVFKSQPINERQVSMGAVLCSHYYSILTTLHRNFLPVKKDQPVWPRSTAKAVSTARACIRLAPSIKNVVPPSHHLAFFIQNLFSSAVIILLYAMHTTDTGASQAAMDEAKGCLAVLESWEGHWPGARKCKELLADLTGTANEAIRAVANGQIRASTSNSSIGQTSPTASTTIADRRMSAPVPVPERMAKPRQRRNRSRDVHISPHQVTTGQYRHNPLSQRARSTSRKRPHDEDFQDIGGSSLATILSSSYPGRSNLSSHSSPISVHSHPSPPTTVLEHPHESSPHLIAANTFGVNNPQSPTTGVPFDYGLSQSPPDGRWNGQNDLNGLGQLGSGSQPPQPSYTTSGNGYAAPNPTIDTSYLTYNSQDLGMNMPGLSTTPPSAGFNGPGLPFRGLDYIRNYNNTGYMMGNDQDPLWQTFDPNAFGYDPDIPFTLGDLTVDDQDGQQNQWP</sequence>
<organism evidence="4 5">
    <name type="scientific">Meripilus lineatus</name>
    <dbReference type="NCBI Taxonomy" id="2056292"/>
    <lineage>
        <taxon>Eukaryota</taxon>
        <taxon>Fungi</taxon>
        <taxon>Dikarya</taxon>
        <taxon>Basidiomycota</taxon>
        <taxon>Agaricomycotina</taxon>
        <taxon>Agaricomycetes</taxon>
        <taxon>Polyporales</taxon>
        <taxon>Meripilaceae</taxon>
        <taxon>Meripilus</taxon>
    </lineage>
</organism>
<dbReference type="SMART" id="SM00906">
    <property type="entry name" value="Fungal_trans"/>
    <property type="match status" value="1"/>
</dbReference>
<accession>A0AAD5UWS5</accession>
<gene>
    <name evidence="4" type="ORF">NLI96_g9952</name>
</gene>
<dbReference type="GO" id="GO:0003700">
    <property type="term" value="F:DNA-binding transcription factor activity"/>
    <property type="evidence" value="ECO:0007669"/>
    <property type="project" value="InterPro"/>
</dbReference>
<feature type="region of interest" description="Disordered" evidence="2">
    <location>
        <begin position="95"/>
        <end position="118"/>
    </location>
</feature>
<evidence type="ECO:0000256" key="2">
    <source>
        <dbReference type="SAM" id="MobiDB-lite"/>
    </source>
</evidence>
<feature type="compositionally biased region" description="Polar residues" evidence="2">
    <location>
        <begin position="653"/>
        <end position="672"/>
    </location>
</feature>
<evidence type="ECO:0000313" key="5">
    <source>
        <dbReference type="Proteomes" id="UP001212997"/>
    </source>
</evidence>
<dbReference type="GO" id="GO:0008270">
    <property type="term" value="F:zinc ion binding"/>
    <property type="evidence" value="ECO:0007669"/>
    <property type="project" value="InterPro"/>
</dbReference>
<dbReference type="InterPro" id="IPR007219">
    <property type="entry name" value="XnlR_reg_dom"/>
</dbReference>
<keyword evidence="5" id="KW-1185">Reference proteome</keyword>
<feature type="compositionally biased region" description="Low complexity" evidence="2">
    <location>
        <begin position="820"/>
        <end position="836"/>
    </location>
</feature>
<dbReference type="Proteomes" id="UP001212997">
    <property type="component" value="Unassembled WGS sequence"/>
</dbReference>
<dbReference type="GO" id="GO:0003677">
    <property type="term" value="F:DNA binding"/>
    <property type="evidence" value="ECO:0007669"/>
    <property type="project" value="InterPro"/>
</dbReference>
<dbReference type="InterPro" id="IPR050987">
    <property type="entry name" value="AtrR-like"/>
</dbReference>
<keyword evidence="1" id="KW-0539">Nucleus</keyword>
<dbReference type="AlphaFoldDB" id="A0AAD5UWS5"/>